<dbReference type="PROSITE" id="PS51273">
    <property type="entry name" value="GATASE_TYPE_1"/>
    <property type="match status" value="1"/>
</dbReference>
<dbReference type="AlphaFoldDB" id="A0A168NDJ4"/>
<dbReference type="EMBL" id="LT553181">
    <property type="protein sequence ID" value="SAM00329.1"/>
    <property type="molecule type" value="Genomic_DNA"/>
</dbReference>
<dbReference type="GO" id="GO:0005634">
    <property type="term" value="C:nucleus"/>
    <property type="evidence" value="ECO:0007669"/>
    <property type="project" value="TreeGrafter"/>
</dbReference>
<evidence type="ECO:0000313" key="2">
    <source>
        <dbReference type="EMBL" id="SAM00329.1"/>
    </source>
</evidence>
<keyword evidence="3" id="KW-1185">Reference proteome</keyword>
<dbReference type="STRING" id="4829.A0A168NDJ4"/>
<name>A0A168NDJ4_ABSGL</name>
<reference evidence="2" key="1">
    <citation type="submission" date="2016-04" db="EMBL/GenBank/DDBJ databases">
        <authorList>
            <person name="Evans L.H."/>
            <person name="Alamgir A."/>
            <person name="Owens N."/>
            <person name="Weber N.D."/>
            <person name="Virtaneva K."/>
            <person name="Barbian K."/>
            <person name="Babar A."/>
            <person name="Rosenke K."/>
        </authorList>
    </citation>
    <scope>NUCLEOTIDE SEQUENCE [LARGE SCALE GENOMIC DNA]</scope>
    <source>
        <strain evidence="2">CBS 101.48</strain>
    </source>
</reference>
<sequence>MNQQLRIAVLVTDIADVSIEERHGDMHAMFQYAFYQASLNHNRKKHRKQDKVETVLDRFDVVSQPPQYPSKHDLVTGKYQGVIITGSTRAAYDDLPWIHTLMRFIQDLQHQPNKSTFSPYGLSHDMARFKVPLIGVCFGHQIIARALGGICEPNPNGWEFGPTLVQLTEHGKRYLQSGNRTAMRLNQFHSDHVPYLPPGFIRLATTEPHTSIQAMISTDGRCLTSQGHPEIPCAATAAYLDLLRPHVPLDLQRDASYRLETLTQHMDSAWFADRFLQFFLGRLPPPTFATLDLSGQDEQVVPSLASL</sequence>
<organism evidence="2">
    <name type="scientific">Absidia glauca</name>
    <name type="common">Pin mould</name>
    <dbReference type="NCBI Taxonomy" id="4829"/>
    <lineage>
        <taxon>Eukaryota</taxon>
        <taxon>Fungi</taxon>
        <taxon>Fungi incertae sedis</taxon>
        <taxon>Mucoromycota</taxon>
        <taxon>Mucoromycotina</taxon>
        <taxon>Mucoromycetes</taxon>
        <taxon>Mucorales</taxon>
        <taxon>Cunninghamellaceae</taxon>
        <taxon>Absidia</taxon>
    </lineage>
</organism>
<dbReference type="InterPro" id="IPR029062">
    <property type="entry name" value="Class_I_gatase-like"/>
</dbReference>
<dbReference type="Pfam" id="PF00117">
    <property type="entry name" value="GATase"/>
    <property type="match status" value="1"/>
</dbReference>
<dbReference type="InterPro" id="IPR044992">
    <property type="entry name" value="ChyE-like"/>
</dbReference>
<dbReference type="PANTHER" id="PTHR42695:SF5">
    <property type="entry name" value="GLUTAMINE AMIDOTRANSFERASE YLR126C-RELATED"/>
    <property type="match status" value="1"/>
</dbReference>
<dbReference type="FunCoup" id="A0A168NDJ4">
    <property type="interactions" value="318"/>
</dbReference>
<dbReference type="OrthoDB" id="92161at2759"/>
<feature type="domain" description="Glutamine amidotransferase" evidence="1">
    <location>
        <begin position="128"/>
        <end position="231"/>
    </location>
</feature>
<dbReference type="CDD" id="cd01741">
    <property type="entry name" value="GATase1_1"/>
    <property type="match status" value="1"/>
</dbReference>
<dbReference type="PANTHER" id="PTHR42695">
    <property type="entry name" value="GLUTAMINE AMIDOTRANSFERASE YLR126C-RELATED"/>
    <property type="match status" value="1"/>
</dbReference>
<evidence type="ECO:0000313" key="3">
    <source>
        <dbReference type="Proteomes" id="UP000078561"/>
    </source>
</evidence>
<dbReference type="OMA" id="KSPHIRI"/>
<dbReference type="GO" id="GO:0005829">
    <property type="term" value="C:cytosol"/>
    <property type="evidence" value="ECO:0007669"/>
    <property type="project" value="TreeGrafter"/>
</dbReference>
<proteinExistence type="predicted"/>
<accession>A0A168NDJ4</accession>
<dbReference type="Gene3D" id="3.40.50.880">
    <property type="match status" value="1"/>
</dbReference>
<dbReference type="InterPro" id="IPR017926">
    <property type="entry name" value="GATASE"/>
</dbReference>
<dbReference type="Proteomes" id="UP000078561">
    <property type="component" value="Unassembled WGS sequence"/>
</dbReference>
<gene>
    <name evidence="2" type="primary">ABSGL_06010.1 scaffold 7611</name>
</gene>
<protein>
    <recommendedName>
        <fullName evidence="1">Glutamine amidotransferase domain-containing protein</fullName>
    </recommendedName>
</protein>
<dbReference type="SUPFAM" id="SSF52317">
    <property type="entry name" value="Class I glutamine amidotransferase-like"/>
    <property type="match status" value="1"/>
</dbReference>
<evidence type="ECO:0000259" key="1">
    <source>
        <dbReference type="Pfam" id="PF00117"/>
    </source>
</evidence>
<dbReference type="InParanoid" id="A0A168NDJ4"/>